<proteinExistence type="predicted"/>
<dbReference type="EMBL" id="JAQQWM010000009">
    <property type="protein sequence ID" value="KAK8047187.1"/>
    <property type="molecule type" value="Genomic_DNA"/>
</dbReference>
<gene>
    <name evidence="2" type="ORF">PG996_015251</name>
</gene>
<dbReference type="Proteomes" id="UP001446871">
    <property type="component" value="Unassembled WGS sequence"/>
</dbReference>
<organism evidence="2 3">
    <name type="scientific">Apiospora saccharicola</name>
    <dbReference type="NCBI Taxonomy" id="335842"/>
    <lineage>
        <taxon>Eukaryota</taxon>
        <taxon>Fungi</taxon>
        <taxon>Dikarya</taxon>
        <taxon>Ascomycota</taxon>
        <taxon>Pezizomycotina</taxon>
        <taxon>Sordariomycetes</taxon>
        <taxon>Xylariomycetidae</taxon>
        <taxon>Amphisphaeriales</taxon>
        <taxon>Apiosporaceae</taxon>
        <taxon>Apiospora</taxon>
    </lineage>
</organism>
<reference evidence="2 3" key="1">
    <citation type="submission" date="2023-01" db="EMBL/GenBank/DDBJ databases">
        <title>Analysis of 21 Apiospora genomes using comparative genomics revels a genus with tremendous synthesis potential of carbohydrate active enzymes and secondary metabolites.</title>
        <authorList>
            <person name="Sorensen T."/>
        </authorList>
    </citation>
    <scope>NUCLEOTIDE SEQUENCE [LARGE SCALE GENOMIC DNA]</scope>
    <source>
        <strain evidence="2 3">CBS 83171</strain>
    </source>
</reference>
<evidence type="ECO:0000313" key="3">
    <source>
        <dbReference type="Proteomes" id="UP001446871"/>
    </source>
</evidence>
<accession>A0ABR1TKR4</accession>
<comment type="caution">
    <text evidence="2">The sequence shown here is derived from an EMBL/GenBank/DDBJ whole genome shotgun (WGS) entry which is preliminary data.</text>
</comment>
<feature type="region of interest" description="Disordered" evidence="1">
    <location>
        <begin position="177"/>
        <end position="200"/>
    </location>
</feature>
<protein>
    <submittedName>
        <fullName evidence="2">Cation diffusion facilitator family metal ion</fullName>
    </submittedName>
</protein>
<sequence>MTLSFLSGNVVQFYTRAEDDWYRAIVPATNIQRGDFTSAKVWYYPDEAASPLGCFEQYQWCRDPSQGQYGKLAGQVDALRSAVQAWVPSYMGIPDTERPKSRRRRRWPWIIRALIRELIGPSQYAYLEWRGETAIQLHRVAQDQLGHGEWRQCDENIPITRPDDLLAPFDITDPKHPVLAHEKASVEDAPPREAWPRYAR</sequence>
<evidence type="ECO:0000313" key="2">
    <source>
        <dbReference type="EMBL" id="KAK8047187.1"/>
    </source>
</evidence>
<evidence type="ECO:0000256" key="1">
    <source>
        <dbReference type="SAM" id="MobiDB-lite"/>
    </source>
</evidence>
<keyword evidence="3" id="KW-1185">Reference proteome</keyword>
<name>A0ABR1TKR4_9PEZI</name>